<evidence type="ECO:0000313" key="2">
    <source>
        <dbReference type="EMBL" id="GAX76944.1"/>
    </source>
</evidence>
<dbReference type="Proteomes" id="UP000232323">
    <property type="component" value="Unassembled WGS sequence"/>
</dbReference>
<feature type="transmembrane region" description="Helical" evidence="1">
    <location>
        <begin position="190"/>
        <end position="209"/>
    </location>
</feature>
<dbReference type="EMBL" id="BEGY01000021">
    <property type="protein sequence ID" value="GAX76944.1"/>
    <property type="molecule type" value="Genomic_DNA"/>
</dbReference>
<name>A0A250X1G7_9CHLO</name>
<organism evidence="2 3">
    <name type="scientific">Chlamydomonas eustigma</name>
    <dbReference type="NCBI Taxonomy" id="1157962"/>
    <lineage>
        <taxon>Eukaryota</taxon>
        <taxon>Viridiplantae</taxon>
        <taxon>Chlorophyta</taxon>
        <taxon>core chlorophytes</taxon>
        <taxon>Chlorophyceae</taxon>
        <taxon>CS clade</taxon>
        <taxon>Chlamydomonadales</taxon>
        <taxon>Chlamydomonadaceae</taxon>
        <taxon>Chlamydomonas</taxon>
    </lineage>
</organism>
<dbReference type="OrthoDB" id="566544at2759"/>
<proteinExistence type="predicted"/>
<keyword evidence="1" id="KW-0812">Transmembrane</keyword>
<keyword evidence="3" id="KW-1185">Reference proteome</keyword>
<reference evidence="2 3" key="1">
    <citation type="submission" date="2017-08" db="EMBL/GenBank/DDBJ databases">
        <title>Acidophilic green algal genome provides insights into adaptation to an acidic environment.</title>
        <authorList>
            <person name="Hirooka S."/>
            <person name="Hirose Y."/>
            <person name="Kanesaki Y."/>
            <person name="Higuchi S."/>
            <person name="Fujiwara T."/>
            <person name="Onuma R."/>
            <person name="Era A."/>
            <person name="Ohbayashi R."/>
            <person name="Uzuka A."/>
            <person name="Nozaki H."/>
            <person name="Yoshikawa H."/>
            <person name="Miyagishima S.Y."/>
        </authorList>
    </citation>
    <scope>NUCLEOTIDE SEQUENCE [LARGE SCALE GENOMIC DNA]</scope>
    <source>
        <strain evidence="2 3">NIES-2499</strain>
    </source>
</reference>
<evidence type="ECO:0000313" key="3">
    <source>
        <dbReference type="Proteomes" id="UP000232323"/>
    </source>
</evidence>
<keyword evidence="1" id="KW-0472">Membrane</keyword>
<protein>
    <recommendedName>
        <fullName evidence="4">C2 domain-containing protein</fullName>
    </recommendedName>
</protein>
<comment type="caution">
    <text evidence="2">The sequence shown here is derived from an EMBL/GenBank/DDBJ whole genome shotgun (WGS) entry which is preliminary data.</text>
</comment>
<sequence>MPSENGVRGHLLLRVEEASGKTQNGDHFVWDTSASANFEAFVKVEIRGGVHNVKVQSTKAPLIGENITWRENLKLEVLEGANELRLMLCKHKISSTSGKLSTSVIAACGIFVNDIVDAVPIDKYFELFKPNGGGEGGLIRICMDFAKDAKALERKGHLATISIPEDQALGQNGGSKGHVEGTPKRRPLRLVLSTVLLCTAAGLLVRSLVQRKKQKDK</sequence>
<keyword evidence="1" id="KW-1133">Transmembrane helix</keyword>
<accession>A0A250X1G7</accession>
<gene>
    <name evidence="2" type="ORF">CEUSTIGMA_g4391.t1</name>
</gene>
<evidence type="ECO:0008006" key="4">
    <source>
        <dbReference type="Google" id="ProtNLM"/>
    </source>
</evidence>
<evidence type="ECO:0000256" key="1">
    <source>
        <dbReference type="SAM" id="Phobius"/>
    </source>
</evidence>
<dbReference type="AlphaFoldDB" id="A0A250X1G7"/>